<dbReference type="InterPro" id="IPR041369">
    <property type="entry name" value="TrmO_C"/>
</dbReference>
<dbReference type="SUPFAM" id="SSF118196">
    <property type="entry name" value="YaeB-like"/>
    <property type="match status" value="1"/>
</dbReference>
<keyword evidence="1" id="KW-0949">S-adenosyl-L-methionine</keyword>
<evidence type="ECO:0000256" key="2">
    <source>
        <dbReference type="ARBA" id="ARBA00033753"/>
    </source>
</evidence>
<dbReference type="PROSITE" id="PS51668">
    <property type="entry name" value="TSAA_2"/>
    <property type="match status" value="1"/>
</dbReference>
<evidence type="ECO:0000313" key="5">
    <source>
        <dbReference type="Proteomes" id="UP000053586"/>
    </source>
</evidence>
<dbReference type="PANTHER" id="PTHR12818:SF0">
    <property type="entry name" value="TRNA (ADENINE(37)-N6)-METHYLTRANSFERASE"/>
    <property type="match status" value="1"/>
</dbReference>
<dbReference type="InterPro" id="IPR023368">
    <property type="entry name" value="UPF0066_cons_site"/>
</dbReference>
<dbReference type="CDD" id="cd09281">
    <property type="entry name" value="UPF0066"/>
    <property type="match status" value="1"/>
</dbReference>
<comment type="caution">
    <text evidence="4">The sequence shown here is derived from an EMBL/GenBank/DDBJ whole genome shotgun (WGS) entry which is preliminary data.</text>
</comment>
<proteinExistence type="inferred from homology"/>
<reference evidence="4 5" key="2">
    <citation type="journal article" date="2017" name="Antonie Van Leeuwenhoek">
        <title>Rhizobium rhizosphaerae sp. nov., a novel species isolated from rice rhizosphere.</title>
        <authorList>
            <person name="Zhao J.J."/>
            <person name="Zhang J."/>
            <person name="Zhang R.J."/>
            <person name="Zhang C.W."/>
            <person name="Yin H.Q."/>
            <person name="Zhang X.X."/>
        </authorList>
    </citation>
    <scope>NUCLEOTIDE SEQUENCE [LARGE SCALE GENOMIC DNA]</scope>
    <source>
        <strain evidence="4 5">ACAM 611</strain>
    </source>
</reference>
<keyword evidence="5" id="KW-1185">Reference proteome</keyword>
<dbReference type="EMBL" id="BAET01000004">
    <property type="protein sequence ID" value="GAB54417.1"/>
    <property type="molecule type" value="Genomic_DNA"/>
</dbReference>
<dbReference type="InterPro" id="IPR036414">
    <property type="entry name" value="YaeB_N_sf"/>
</dbReference>
<reference evidence="4 5" key="1">
    <citation type="journal article" date="2012" name="J. Bacteriol.">
        <title>Genome sequence of proteorhodopsin-containing sea ice bacterium Glaciecola punicea ACAM 611T.</title>
        <authorList>
            <person name="Qin Q.-L."/>
            <person name="Xie B.-B."/>
            <person name="Shu Y.-L."/>
            <person name="Rong J.-C."/>
            <person name="Zhao D.-L."/>
            <person name="Zhang X.-Y."/>
            <person name="Chen X.-L."/>
            <person name="Zhou B.-C."/>
            <person name="Zhanga Y.-Z."/>
        </authorList>
    </citation>
    <scope>NUCLEOTIDE SEQUENCE [LARGE SCALE GENOMIC DNA]</scope>
    <source>
        <strain evidence="4 5">ACAM 611</strain>
    </source>
</reference>
<name>H5T7Z0_9ALTE</name>
<dbReference type="STRING" id="56804.BAE46_10390"/>
<dbReference type="PANTHER" id="PTHR12818">
    <property type="entry name" value="TRNA (ADENINE(37)-N6)-METHYLTRANSFERASE"/>
    <property type="match status" value="1"/>
</dbReference>
<evidence type="ECO:0000259" key="3">
    <source>
        <dbReference type="PROSITE" id="PS51668"/>
    </source>
</evidence>
<evidence type="ECO:0000256" key="1">
    <source>
        <dbReference type="ARBA" id="ARBA00022691"/>
    </source>
</evidence>
<dbReference type="InterPro" id="IPR040372">
    <property type="entry name" value="YaeB-like"/>
</dbReference>
<dbReference type="Gene3D" id="3.30.2310.10">
    <property type="entry name" value="YaeB-like"/>
    <property type="match status" value="1"/>
</dbReference>
<organism evidence="4 5">
    <name type="scientific">Glaciecola punicea ACAM 611</name>
    <dbReference type="NCBI Taxonomy" id="1121923"/>
    <lineage>
        <taxon>Bacteria</taxon>
        <taxon>Pseudomonadati</taxon>
        <taxon>Pseudomonadota</taxon>
        <taxon>Gammaproteobacteria</taxon>
        <taxon>Alteromonadales</taxon>
        <taxon>Alteromonadaceae</taxon>
        <taxon>Glaciecola</taxon>
    </lineage>
</organism>
<dbReference type="eggNOG" id="COG1720">
    <property type="taxonomic scope" value="Bacteria"/>
</dbReference>
<dbReference type="Pfam" id="PF01980">
    <property type="entry name" value="TrmO_N"/>
    <property type="match status" value="1"/>
</dbReference>
<feature type="domain" description="TsaA-like" evidence="3">
    <location>
        <begin position="5"/>
        <end position="142"/>
    </location>
</feature>
<sequence length="232" mass="25744">MTHSITPIGHILTPFTQKFSIPRQGLSLSCASGEIVFSEHIDIAQSLDGIEAFSHLWLLFLFHENLAQGYKTKVRPPRLGGNKKIGVFASRSSFRPNGIGMSVVKNLGMKGQRLQVQGVDLLSNTPIVDIKPYLPYADSVAQASAGFAQEKPKPPLTLKFSTQAAQKLVLHQACYPALTTLIHNTLSQDPRPSYKKHKQDNKIYFMQLYDIELSFCVMASTAEVIDIYPILT</sequence>
<dbReference type="AlphaFoldDB" id="H5T7Z0"/>
<dbReference type="GO" id="GO:0089715">
    <property type="term" value="F:tRNA (L-threonylcarbamoyladenosine(37)-C2) methyltransferase activity"/>
    <property type="evidence" value="ECO:0007669"/>
    <property type="project" value="TreeGrafter"/>
</dbReference>
<dbReference type="Gene3D" id="2.40.30.70">
    <property type="entry name" value="YaeB-like"/>
    <property type="match status" value="1"/>
</dbReference>
<dbReference type="Pfam" id="PF18389">
    <property type="entry name" value="TrmO_C"/>
    <property type="match status" value="1"/>
</dbReference>
<dbReference type="NCBIfam" id="TIGR00104">
    <property type="entry name" value="tRNA_TsaA"/>
    <property type="match status" value="1"/>
</dbReference>
<dbReference type="PROSITE" id="PS01318">
    <property type="entry name" value="TSAA_1"/>
    <property type="match status" value="1"/>
</dbReference>
<protein>
    <recommendedName>
        <fullName evidence="3">TsaA-like domain-containing protein</fullName>
    </recommendedName>
</protein>
<dbReference type="RefSeq" id="WP_006002637.1">
    <property type="nucleotide sequence ID" value="NZ_BAET01000004.1"/>
</dbReference>
<comment type="similarity">
    <text evidence="2">Belongs to the tRNA methyltransferase O family.</text>
</comment>
<dbReference type="InterPro" id="IPR036413">
    <property type="entry name" value="YaeB-like_sf"/>
</dbReference>
<dbReference type="Proteomes" id="UP000053586">
    <property type="component" value="Unassembled WGS sequence"/>
</dbReference>
<dbReference type="InterPro" id="IPR023370">
    <property type="entry name" value="TrmO-like_N"/>
</dbReference>
<accession>H5T7Z0</accession>
<evidence type="ECO:0000313" key="4">
    <source>
        <dbReference type="EMBL" id="GAB54417.1"/>
    </source>
</evidence>
<gene>
    <name evidence="4" type="ORF">GPUN_0264</name>
</gene>